<keyword evidence="1" id="KW-0472">Membrane</keyword>
<sequence length="56" mass="5984">MWPLLVVQVYAVLRGQLSRRSLLYAGPGLLLLLGWIVLILRAGAVAKDLGGAFAPP</sequence>
<feature type="transmembrane region" description="Helical" evidence="1">
    <location>
        <begin position="21"/>
        <end position="40"/>
    </location>
</feature>
<accession>A0A0K1QFD7</accession>
<dbReference type="KEGG" id="llu:AKJ09_11025"/>
<organism evidence="2 3">
    <name type="scientific">Labilithrix luteola</name>
    <dbReference type="NCBI Taxonomy" id="1391654"/>
    <lineage>
        <taxon>Bacteria</taxon>
        <taxon>Pseudomonadati</taxon>
        <taxon>Myxococcota</taxon>
        <taxon>Polyangia</taxon>
        <taxon>Polyangiales</taxon>
        <taxon>Labilitrichaceae</taxon>
        <taxon>Labilithrix</taxon>
    </lineage>
</organism>
<keyword evidence="3" id="KW-1185">Reference proteome</keyword>
<keyword evidence="1" id="KW-1133">Transmembrane helix</keyword>
<gene>
    <name evidence="2" type="ORF">AKJ09_11025</name>
</gene>
<evidence type="ECO:0000313" key="3">
    <source>
        <dbReference type="Proteomes" id="UP000064967"/>
    </source>
</evidence>
<evidence type="ECO:0000256" key="1">
    <source>
        <dbReference type="SAM" id="Phobius"/>
    </source>
</evidence>
<name>A0A0K1QFD7_9BACT</name>
<proteinExistence type="predicted"/>
<dbReference type="EMBL" id="CP012333">
    <property type="protein sequence ID" value="AKV04362.1"/>
    <property type="molecule type" value="Genomic_DNA"/>
</dbReference>
<dbReference type="Proteomes" id="UP000064967">
    <property type="component" value="Chromosome"/>
</dbReference>
<reference evidence="2 3" key="1">
    <citation type="submission" date="2015-08" db="EMBL/GenBank/DDBJ databases">
        <authorList>
            <person name="Babu N.S."/>
            <person name="Beckwith C.J."/>
            <person name="Beseler K.G."/>
            <person name="Brison A."/>
            <person name="Carone J.V."/>
            <person name="Caskin T.P."/>
            <person name="Diamond M."/>
            <person name="Durham M.E."/>
            <person name="Foxe J.M."/>
            <person name="Go M."/>
            <person name="Henderson B.A."/>
            <person name="Jones I.B."/>
            <person name="McGettigan J.A."/>
            <person name="Micheletti S.J."/>
            <person name="Nasrallah M.E."/>
            <person name="Ortiz D."/>
            <person name="Piller C.R."/>
            <person name="Privatt S.R."/>
            <person name="Schneider S.L."/>
            <person name="Sharp S."/>
            <person name="Smith T.C."/>
            <person name="Stanton J.D."/>
            <person name="Ullery H.E."/>
            <person name="Wilson R.J."/>
            <person name="Serrano M.G."/>
            <person name="Buck G."/>
            <person name="Lee V."/>
            <person name="Wang Y."/>
            <person name="Carvalho R."/>
            <person name="Voegtly L."/>
            <person name="Shi R."/>
            <person name="Duckworth R."/>
            <person name="Johnson A."/>
            <person name="Loviza R."/>
            <person name="Walstead R."/>
            <person name="Shah Z."/>
            <person name="Kiflezghi M."/>
            <person name="Wade K."/>
            <person name="Ball S.L."/>
            <person name="Bradley K.W."/>
            <person name="Asai D.J."/>
            <person name="Bowman C.A."/>
            <person name="Russell D.A."/>
            <person name="Pope W.H."/>
            <person name="Jacobs-Sera D."/>
            <person name="Hendrix R.W."/>
            <person name="Hatfull G.F."/>
        </authorList>
    </citation>
    <scope>NUCLEOTIDE SEQUENCE [LARGE SCALE GENOMIC DNA]</scope>
    <source>
        <strain evidence="2 3">DSM 27648</strain>
    </source>
</reference>
<protein>
    <submittedName>
        <fullName evidence="2">Uncharacterized protein</fullName>
    </submittedName>
</protein>
<dbReference type="AlphaFoldDB" id="A0A0K1QFD7"/>
<keyword evidence="1" id="KW-0812">Transmembrane</keyword>
<evidence type="ECO:0000313" key="2">
    <source>
        <dbReference type="EMBL" id="AKV04362.1"/>
    </source>
</evidence>